<reference evidence="1 2" key="1">
    <citation type="submission" date="2009-01" db="EMBL/GenBank/DDBJ databases">
        <authorList>
            <person name="Fulton L."/>
            <person name="Clifton S."/>
            <person name="Chinwalla A.T."/>
            <person name="Mitreva M."/>
            <person name="Sodergren E."/>
            <person name="Weinstock G."/>
            <person name="Clifton S."/>
            <person name="Dooling D.J."/>
            <person name="Fulton B."/>
            <person name="Minx P."/>
            <person name="Pepin K.H."/>
            <person name="Johnson M."/>
            <person name="Bhonagiri V."/>
            <person name="Nash W.E."/>
            <person name="Mardis E.R."/>
            <person name="Wilson R.K."/>
        </authorList>
    </citation>
    <scope>NUCLEOTIDE SEQUENCE [LARGE SCALE GENOMIC DNA]</scope>
    <source>
        <strain evidence="1 2">NRL30031/H210</strain>
    </source>
</reference>
<proteinExistence type="predicted"/>
<evidence type="ECO:0000313" key="1">
    <source>
        <dbReference type="EMBL" id="EEG34118.1"/>
    </source>
</evidence>
<name>C0ELF4_NEIFL</name>
<dbReference type="AlphaFoldDB" id="C0ELF4"/>
<dbReference type="eggNOG" id="COG2850">
    <property type="taxonomic scope" value="Bacteria"/>
</dbReference>
<dbReference type="Proteomes" id="UP000004457">
    <property type="component" value="Unassembled WGS sequence"/>
</dbReference>
<sequence>MPVRQAYLPVLRAFQNLIGGKNEPLLLKNLLVNFNQGKHEEVRKLVGELIRVDFIQMKD</sequence>
<comment type="caution">
    <text evidence="1">The sequence shown here is derived from an EMBL/GenBank/DDBJ whole genome shotgun (WGS) entry which is preliminary data.</text>
</comment>
<evidence type="ECO:0000313" key="2">
    <source>
        <dbReference type="Proteomes" id="UP000004457"/>
    </source>
</evidence>
<gene>
    <name evidence="1" type="ORF">NEIFLAOT_00759</name>
</gene>
<protein>
    <submittedName>
        <fullName evidence="1">Uncharacterized protein</fullName>
    </submittedName>
</protein>
<accession>C0ELF4</accession>
<organism evidence="1 2">
    <name type="scientific">Neisseria flavescens NRL30031/H210</name>
    <dbReference type="NCBI Taxonomy" id="546264"/>
    <lineage>
        <taxon>Bacteria</taxon>
        <taxon>Pseudomonadati</taxon>
        <taxon>Pseudomonadota</taxon>
        <taxon>Betaproteobacteria</taxon>
        <taxon>Neisseriales</taxon>
        <taxon>Neisseriaceae</taxon>
        <taxon>Neisseria</taxon>
    </lineage>
</organism>
<keyword evidence="2" id="KW-1185">Reference proteome</keyword>
<dbReference type="EMBL" id="ACEN01000018">
    <property type="protein sequence ID" value="EEG34118.1"/>
    <property type="molecule type" value="Genomic_DNA"/>
</dbReference>